<dbReference type="EMBL" id="KZ155835">
    <property type="protein sequence ID" value="OUS43078.1"/>
    <property type="molecule type" value="Genomic_DNA"/>
</dbReference>
<accession>A0A1Y5I0K2</accession>
<feature type="domain" description="Rhodanese" evidence="1">
    <location>
        <begin position="31"/>
        <end position="128"/>
    </location>
</feature>
<dbReference type="Proteomes" id="UP000195557">
    <property type="component" value="Unassembled WGS sequence"/>
</dbReference>
<dbReference type="SUPFAM" id="SSF52821">
    <property type="entry name" value="Rhodanese/Cell cycle control phosphatase"/>
    <property type="match status" value="1"/>
</dbReference>
<protein>
    <recommendedName>
        <fullName evidence="1">Rhodanese domain-containing protein</fullName>
    </recommendedName>
</protein>
<dbReference type="AlphaFoldDB" id="A0A1Y5I0K2"/>
<sequence length="567" mass="62251">MDADAPLPGAVARTSARAAYENLSTLRAQTLDARPIVATGDADDARVPGAIRIARDVLEAAIASSGASGARAMLTEAGVDARGTALVLAEADGDAEFVARTLMWIGLDAAVVDGGYGAWIEAGYPTIGKRWSEEGAKDGTGARRLIVWANPRSRSTAFERSLSMHSRAMVMHEMLTEPYLKERNPENYEKIVNGQTSQEIESSACGYSTALEVLTADFSGQGKPFLISKELSCYFDDEKITDEWLLAFNHVVLTRNPLDALKSFYRVAAEGDAESSYFDVHEAGFVECLDIMHRLNRIGARCLAIDADNDLMKNPEGSLRATCELVGMDFEESMLSWNAQERPSWKKFRDWHADASKSTGFIDVKKVDIPYSKEVYDGARWCKPYYDAVLWSSVGVMEGWPTLRRLAHGEHRLTVVICANGEHAGRDMHAKFLAARLPGASVYIFQPKWVEEAESEDETRCLSIFEQPLVLCGSLGKVVEMNQALQTRLKYGSSKVARALIVEEGASGAPVVALPFPQTVVRSRDTMEDDVFIAKLSKMIDIELEALRASSESDTDFAVFDPTESSP</sequence>
<dbReference type="Gene3D" id="3.40.250.10">
    <property type="entry name" value="Rhodanese-like domain"/>
    <property type="match status" value="1"/>
</dbReference>
<proteinExistence type="predicted"/>
<organism evidence="2">
    <name type="scientific">Ostreococcus tauri</name>
    <name type="common">Marine green alga</name>
    <dbReference type="NCBI Taxonomy" id="70448"/>
    <lineage>
        <taxon>Eukaryota</taxon>
        <taxon>Viridiplantae</taxon>
        <taxon>Chlorophyta</taxon>
        <taxon>Mamiellophyceae</taxon>
        <taxon>Mamiellales</taxon>
        <taxon>Bathycoccaceae</taxon>
        <taxon>Ostreococcus</taxon>
    </lineage>
</organism>
<dbReference type="InterPro" id="IPR036873">
    <property type="entry name" value="Rhodanese-like_dom_sf"/>
</dbReference>
<evidence type="ECO:0000259" key="1">
    <source>
        <dbReference type="PROSITE" id="PS50206"/>
    </source>
</evidence>
<gene>
    <name evidence="2" type="ORF">BE221DRAFT_195092</name>
</gene>
<dbReference type="eggNOG" id="ENOG502S4EU">
    <property type="taxonomic scope" value="Eukaryota"/>
</dbReference>
<dbReference type="PROSITE" id="PS50206">
    <property type="entry name" value="RHODANESE_3"/>
    <property type="match status" value="1"/>
</dbReference>
<dbReference type="InterPro" id="IPR027417">
    <property type="entry name" value="P-loop_NTPase"/>
</dbReference>
<dbReference type="PANTHER" id="PTHR48419:SF1">
    <property type="entry name" value="SULFOTRANSFERASE DOMAIN-CONTAINING PROTEIN"/>
    <property type="match status" value="1"/>
</dbReference>
<dbReference type="Gene3D" id="3.40.50.300">
    <property type="entry name" value="P-loop containing nucleotide triphosphate hydrolases"/>
    <property type="match status" value="1"/>
</dbReference>
<dbReference type="PANTHER" id="PTHR48419">
    <property type="entry name" value="SULFOTRANSFERASE DOMAIN-CONTAINING PROTEIN"/>
    <property type="match status" value="1"/>
</dbReference>
<evidence type="ECO:0000313" key="2">
    <source>
        <dbReference type="EMBL" id="OUS43078.1"/>
    </source>
</evidence>
<name>A0A1Y5I0K2_OSTTA</name>
<dbReference type="SUPFAM" id="SSF52540">
    <property type="entry name" value="P-loop containing nucleoside triphosphate hydrolases"/>
    <property type="match status" value="1"/>
</dbReference>
<dbReference type="InterPro" id="IPR001763">
    <property type="entry name" value="Rhodanese-like_dom"/>
</dbReference>
<dbReference type="InterPro" id="IPR053226">
    <property type="entry name" value="Pyrrolopyrazine_biosynth_F"/>
</dbReference>
<dbReference type="Pfam" id="PF19798">
    <property type="entry name" value="Sulfotransfer_5"/>
    <property type="match status" value="1"/>
</dbReference>
<reference evidence="2" key="1">
    <citation type="submission" date="2017-04" db="EMBL/GenBank/DDBJ databases">
        <title>Population genomics of picophytoplankton unveils novel chromosome hypervariability.</title>
        <authorList>
            <consortium name="DOE Joint Genome Institute"/>
            <person name="Blanc-Mathieu R."/>
            <person name="Krasovec M."/>
            <person name="Hebrard M."/>
            <person name="Yau S."/>
            <person name="Desgranges E."/>
            <person name="Martin J."/>
            <person name="Schackwitz W."/>
            <person name="Kuo A."/>
            <person name="Salin G."/>
            <person name="Donnadieu C."/>
            <person name="Desdevises Y."/>
            <person name="Sanchez-Ferandin S."/>
            <person name="Moreau H."/>
            <person name="Rivals E."/>
            <person name="Grigoriev I.V."/>
            <person name="Grimsley N."/>
            <person name="Eyre-Walker A."/>
            <person name="Piganeau G."/>
        </authorList>
    </citation>
    <scope>NUCLEOTIDE SEQUENCE [LARGE SCALE GENOMIC DNA]</scope>
    <source>
        <strain evidence="2">RCC 1115</strain>
    </source>
</reference>